<name>A0A2A9NY31_9AGAR</name>
<reference evidence="1 2" key="1">
    <citation type="submission" date="2014-02" db="EMBL/GenBank/DDBJ databases">
        <title>Transposable element dynamics among asymbiotic and ectomycorrhizal Amanita fungi.</title>
        <authorList>
            <consortium name="DOE Joint Genome Institute"/>
            <person name="Hess J."/>
            <person name="Skrede I."/>
            <person name="Wolfe B."/>
            <person name="LaButti K."/>
            <person name="Ohm R.A."/>
            <person name="Grigoriev I.V."/>
            <person name="Pringle A."/>
        </authorList>
    </citation>
    <scope>NUCLEOTIDE SEQUENCE [LARGE SCALE GENOMIC DNA]</scope>
    <source>
        <strain evidence="1 2">SKay4041</strain>
    </source>
</reference>
<sequence>MDQSYRILLDQLYSEQSNLPLLTIQAALSHHLATLSPLPTPLAATIVSSPFYLSSPLTHEKLQSLSTAFRHAVHLKLQALEKKVENQSTAASLFSLSPSAATAQWITEIVKGLQGGRSIMRLACSSGLLLGIEDLEKSKRNANQLFNVEWSRSMVEDELVLNVAETIDVYGVDPPSDWEKEFQPTSSEYGLPLSLILASQCLPLASKTRLKALPLPVLTRILVSIVLQTIDSGSYMSDLSQVADFSTNTTLHIPHSFAHKLRNMASSPPYVYIASLSKLMALALELMLDSRPHLIPQAIDAAIEVLSSYRQVSKNLESNWNTCPLLGRRDEEIAPESKETAKLIWTSFKTILFSMIMVAQATLAAVIYVPPDKFSPSAHPEHLALEVLYALYHLSFLLSEFGGISATSQGFSELKKTVYLAFDILAQSPQTAEGFAKEILLPLGTPFDGTSTLHPVVQQTKTAFVLVCIEQLVPILSMEYIRDSAWEICYPYLSDTSHREIFESAHSVILSILAAHAQTGKPSVTSHEKIGKQSPMHPDPENFVTRIIPYYAQCLMENSGDGKLSTAQLKSAFSALVRTASNEGTADSVDSSALAWYCIEVLIGTINELSTLHGGMSEGQNKGLGKRILSDSRFNSSEEHLHRLHLTLIATVSALPISLMLGVLDQVREIIINVPKDCDSNTEANKSEIERQERRPGNKAMRDELITALFEELLERVGDREKEAAMRWWYANQGYFDSSSRFGAVDLQ</sequence>
<accession>A0A2A9NY31</accession>
<proteinExistence type="predicted"/>
<organism evidence="1 2">
    <name type="scientific">Amanita thiersii Skay4041</name>
    <dbReference type="NCBI Taxonomy" id="703135"/>
    <lineage>
        <taxon>Eukaryota</taxon>
        <taxon>Fungi</taxon>
        <taxon>Dikarya</taxon>
        <taxon>Basidiomycota</taxon>
        <taxon>Agaricomycotina</taxon>
        <taxon>Agaricomycetes</taxon>
        <taxon>Agaricomycetidae</taxon>
        <taxon>Agaricales</taxon>
        <taxon>Pluteineae</taxon>
        <taxon>Amanitaceae</taxon>
        <taxon>Amanita</taxon>
    </lineage>
</organism>
<protein>
    <recommendedName>
        <fullName evidence="3">Peroxisomal membrane protein PEX17</fullName>
    </recommendedName>
</protein>
<keyword evidence="2" id="KW-1185">Reference proteome</keyword>
<dbReference type="AlphaFoldDB" id="A0A2A9NY31"/>
<evidence type="ECO:0000313" key="1">
    <source>
        <dbReference type="EMBL" id="PFH53347.1"/>
    </source>
</evidence>
<dbReference type="STRING" id="703135.A0A2A9NY31"/>
<dbReference type="OrthoDB" id="2357318at2759"/>
<evidence type="ECO:0008006" key="3">
    <source>
        <dbReference type="Google" id="ProtNLM"/>
    </source>
</evidence>
<dbReference type="PANTHER" id="PTHR39214">
    <property type="entry name" value="MICROBODY (PEROXISOME) BIOGENESIS PROTEIN PEROXIN 8 (EUROFUNG)"/>
    <property type="match status" value="1"/>
</dbReference>
<dbReference type="InterPro" id="IPR055334">
    <property type="entry name" value="PEX8-like"/>
</dbReference>
<evidence type="ECO:0000313" key="2">
    <source>
        <dbReference type="Proteomes" id="UP000242287"/>
    </source>
</evidence>
<dbReference type="PANTHER" id="PTHR39214:SF1">
    <property type="entry name" value="MICROBODY (PEROXISOME) BIOGENESIS PROTEIN PEROXIN 8 (EUROFUNG)"/>
    <property type="match status" value="1"/>
</dbReference>
<dbReference type="EMBL" id="KZ301974">
    <property type="protein sequence ID" value="PFH53347.1"/>
    <property type="molecule type" value="Genomic_DNA"/>
</dbReference>
<gene>
    <name evidence="1" type="ORF">AMATHDRAFT_1408</name>
</gene>
<dbReference type="Proteomes" id="UP000242287">
    <property type="component" value="Unassembled WGS sequence"/>
</dbReference>